<dbReference type="AlphaFoldDB" id="A0A2M8HF92"/>
<dbReference type="OrthoDB" id="9781337at2"/>
<dbReference type="InterPro" id="IPR017871">
    <property type="entry name" value="ABC_transporter-like_CS"/>
</dbReference>
<dbReference type="PANTHER" id="PTHR42711:SF5">
    <property type="entry name" value="ABC TRANSPORTER ATP-BINDING PROTEIN NATA"/>
    <property type="match status" value="1"/>
</dbReference>
<dbReference type="Gene3D" id="3.40.50.300">
    <property type="entry name" value="P-loop containing nucleotide triphosphate hydrolases"/>
    <property type="match status" value="1"/>
</dbReference>
<dbReference type="EMBL" id="PGCP01000001">
    <property type="protein sequence ID" value="PJC95234.1"/>
    <property type="molecule type" value="Genomic_DNA"/>
</dbReference>
<keyword evidence="2" id="KW-0813">Transport</keyword>
<evidence type="ECO:0000313" key="7">
    <source>
        <dbReference type="EMBL" id="PJC95234.1"/>
    </source>
</evidence>
<dbReference type="GO" id="GO:0016887">
    <property type="term" value="F:ATP hydrolysis activity"/>
    <property type="evidence" value="ECO:0007669"/>
    <property type="project" value="InterPro"/>
</dbReference>
<protein>
    <submittedName>
        <fullName evidence="7">ABC transporter ATP-binding protein</fullName>
    </submittedName>
</protein>
<reference evidence="7 8" key="1">
    <citation type="submission" date="2017-11" db="EMBL/GenBank/DDBJ databases">
        <title>Draft genome sequence of environmental isolate Aeromonas lusitania sp. nov. MDC 2473.</title>
        <authorList>
            <person name="Colston S.M."/>
            <person name="Navarro A."/>
            <person name="Martinez-Murcia A.J."/>
            <person name="Graf J."/>
        </authorList>
    </citation>
    <scope>NUCLEOTIDE SEQUENCE [LARGE SCALE GENOMIC DNA]</scope>
    <source>
        <strain evidence="7 8">MDC 2473</strain>
    </source>
</reference>
<evidence type="ECO:0000256" key="4">
    <source>
        <dbReference type="ARBA" id="ARBA00022741"/>
    </source>
</evidence>
<feature type="domain" description="ABC transporter" evidence="6">
    <location>
        <begin position="5"/>
        <end position="227"/>
    </location>
</feature>
<keyword evidence="5 7" id="KW-0067">ATP-binding</keyword>
<dbReference type="InterPro" id="IPR027417">
    <property type="entry name" value="P-loop_NTPase"/>
</dbReference>
<dbReference type="Pfam" id="PF00005">
    <property type="entry name" value="ABC_tran"/>
    <property type="match status" value="1"/>
</dbReference>
<dbReference type="InterPro" id="IPR003439">
    <property type="entry name" value="ABC_transporter-like_ATP-bd"/>
</dbReference>
<gene>
    <name evidence="7" type="ORF">CUC44_00665</name>
</gene>
<evidence type="ECO:0000256" key="2">
    <source>
        <dbReference type="ARBA" id="ARBA00022448"/>
    </source>
</evidence>
<dbReference type="InterPro" id="IPR003593">
    <property type="entry name" value="AAA+_ATPase"/>
</dbReference>
<dbReference type="PANTHER" id="PTHR42711">
    <property type="entry name" value="ABC TRANSPORTER ATP-BINDING PROTEIN"/>
    <property type="match status" value="1"/>
</dbReference>
<dbReference type="InterPro" id="IPR050763">
    <property type="entry name" value="ABC_transporter_ATP-binding"/>
</dbReference>
<comment type="similarity">
    <text evidence="1">Belongs to the ABC transporter superfamily.</text>
</comment>
<name>A0A2M8HF92_9GAMM</name>
<dbReference type="RefSeq" id="WP_100858079.1">
    <property type="nucleotide sequence ID" value="NZ_PGCP01000001.1"/>
</dbReference>
<sequence length="293" mass="31880">MAAIIEVVDLIKHFPGVKAVDGLSFAIPAGSCFGLLGPNGAGKTTTIELLEGILTQDGGQILFHGAPRGADYRSRVGIQFQHTALQDFLTVRDTLRLFASLYPNPLPRDLLIELCALGEFIDRDSRKLSGGQRQRLLLALALLGDPELLFLDEPTTGLDPQARHHFWQRIEAIKAQGKTVVLTTHYMDEAQQLCDRIAIVDHGHLLSLDTPAALLARHFDGVLVRLADHPALVSLGHPLQRHGDQVELTCPDVAALLPRLLGLGVPLTGMQVRSPNLEDLFLHLTGHSLRSGS</sequence>
<keyword evidence="4" id="KW-0547">Nucleotide-binding</keyword>
<keyword evidence="3" id="KW-0536">Nodulation</keyword>
<evidence type="ECO:0000259" key="6">
    <source>
        <dbReference type="PROSITE" id="PS50893"/>
    </source>
</evidence>
<dbReference type="PROSITE" id="PS00211">
    <property type="entry name" value="ABC_TRANSPORTER_1"/>
    <property type="match status" value="1"/>
</dbReference>
<keyword evidence="8" id="KW-1185">Reference proteome</keyword>
<evidence type="ECO:0000256" key="1">
    <source>
        <dbReference type="ARBA" id="ARBA00005417"/>
    </source>
</evidence>
<comment type="caution">
    <text evidence="7">The sequence shown here is derived from an EMBL/GenBank/DDBJ whole genome shotgun (WGS) entry which is preliminary data.</text>
</comment>
<evidence type="ECO:0000313" key="8">
    <source>
        <dbReference type="Proteomes" id="UP000232060"/>
    </source>
</evidence>
<dbReference type="Proteomes" id="UP000232060">
    <property type="component" value="Unassembled WGS sequence"/>
</dbReference>
<dbReference type="SMART" id="SM00382">
    <property type="entry name" value="AAA"/>
    <property type="match status" value="1"/>
</dbReference>
<dbReference type="GO" id="GO:0005524">
    <property type="term" value="F:ATP binding"/>
    <property type="evidence" value="ECO:0007669"/>
    <property type="project" value="UniProtKB-KW"/>
</dbReference>
<proteinExistence type="inferred from homology"/>
<dbReference type="PROSITE" id="PS50893">
    <property type="entry name" value="ABC_TRANSPORTER_2"/>
    <property type="match status" value="1"/>
</dbReference>
<accession>A0A2M8HF92</accession>
<dbReference type="SUPFAM" id="SSF52540">
    <property type="entry name" value="P-loop containing nucleoside triphosphate hydrolases"/>
    <property type="match status" value="1"/>
</dbReference>
<evidence type="ECO:0000256" key="3">
    <source>
        <dbReference type="ARBA" id="ARBA00022458"/>
    </source>
</evidence>
<organism evidence="7 8">
    <name type="scientific">Aeromonas lusitana</name>
    <dbReference type="NCBI Taxonomy" id="931529"/>
    <lineage>
        <taxon>Bacteria</taxon>
        <taxon>Pseudomonadati</taxon>
        <taxon>Pseudomonadota</taxon>
        <taxon>Gammaproteobacteria</taxon>
        <taxon>Aeromonadales</taxon>
        <taxon>Aeromonadaceae</taxon>
        <taxon>Aeromonas</taxon>
    </lineage>
</organism>
<evidence type="ECO:0000256" key="5">
    <source>
        <dbReference type="ARBA" id="ARBA00022840"/>
    </source>
</evidence>